<organism evidence="4 5">
    <name type="scientific">Duganella violaceipulchra</name>
    <dbReference type="NCBI Taxonomy" id="2849652"/>
    <lineage>
        <taxon>Bacteria</taxon>
        <taxon>Pseudomonadati</taxon>
        <taxon>Pseudomonadota</taxon>
        <taxon>Betaproteobacteria</taxon>
        <taxon>Burkholderiales</taxon>
        <taxon>Oxalobacteraceae</taxon>
        <taxon>Telluria group</taxon>
        <taxon>Duganella</taxon>
    </lineage>
</organism>
<evidence type="ECO:0000313" key="5">
    <source>
        <dbReference type="Proteomes" id="UP001162889"/>
    </source>
</evidence>
<dbReference type="NCBIfam" id="TIGR02595">
    <property type="entry name" value="PEP_CTERM"/>
    <property type="match status" value="1"/>
</dbReference>
<evidence type="ECO:0000259" key="2">
    <source>
        <dbReference type="Pfam" id="PF07589"/>
    </source>
</evidence>
<feature type="domain" description="Choice-of-anchor A" evidence="3">
    <location>
        <begin position="28"/>
        <end position="322"/>
    </location>
</feature>
<evidence type="ECO:0008006" key="6">
    <source>
        <dbReference type="Google" id="ProtNLM"/>
    </source>
</evidence>
<name>A0ABT1GQU5_9BURK</name>
<evidence type="ECO:0000259" key="3">
    <source>
        <dbReference type="Pfam" id="PF20597"/>
    </source>
</evidence>
<feature type="chain" id="PRO_5047175260" description="Choice-of-anchor A family protein" evidence="1">
    <location>
        <begin position="22"/>
        <end position="361"/>
    </location>
</feature>
<keyword evidence="1" id="KW-0732">Signal</keyword>
<keyword evidence="5" id="KW-1185">Reference proteome</keyword>
<proteinExistence type="predicted"/>
<dbReference type="RefSeq" id="WP_229224835.1">
    <property type="nucleotide sequence ID" value="NZ_JAHTGR010000007.1"/>
</dbReference>
<dbReference type="InterPro" id="IPR013424">
    <property type="entry name" value="Ice-binding_C"/>
</dbReference>
<gene>
    <name evidence="4" type="ORF">L1274_005104</name>
</gene>
<dbReference type="Pfam" id="PF20597">
    <property type="entry name" value="pAdhesive_15"/>
    <property type="match status" value="1"/>
</dbReference>
<dbReference type="EMBL" id="JALJZU010000011">
    <property type="protein sequence ID" value="MCP2011355.1"/>
    <property type="molecule type" value="Genomic_DNA"/>
</dbReference>
<dbReference type="PROSITE" id="PS51257">
    <property type="entry name" value="PROKAR_LIPOPROTEIN"/>
    <property type="match status" value="1"/>
</dbReference>
<dbReference type="Proteomes" id="UP001162889">
    <property type="component" value="Unassembled WGS sequence"/>
</dbReference>
<comment type="caution">
    <text evidence="4">The sequence shown here is derived from an EMBL/GenBank/DDBJ whole genome shotgun (WGS) entry which is preliminary data.</text>
</comment>
<evidence type="ECO:0000256" key="1">
    <source>
        <dbReference type="SAM" id="SignalP"/>
    </source>
</evidence>
<reference evidence="4" key="1">
    <citation type="submission" date="2022-03" db="EMBL/GenBank/DDBJ databases">
        <title>Genome Encyclopedia of Bacteria and Archaea VI: Functional Genomics of Type Strains.</title>
        <authorList>
            <person name="Whitman W."/>
        </authorList>
    </citation>
    <scope>NUCLEOTIDE SEQUENCE</scope>
    <source>
        <strain evidence="4">HSC-15S17</strain>
    </source>
</reference>
<protein>
    <recommendedName>
        <fullName evidence="6">Choice-of-anchor A family protein</fullName>
    </recommendedName>
</protein>
<dbReference type="Pfam" id="PF07589">
    <property type="entry name" value="PEP-CTERM"/>
    <property type="match status" value="1"/>
</dbReference>
<dbReference type="SUPFAM" id="SSF50978">
    <property type="entry name" value="WD40 repeat-like"/>
    <property type="match status" value="1"/>
</dbReference>
<dbReference type="InterPro" id="IPR036322">
    <property type="entry name" value="WD40_repeat_dom_sf"/>
</dbReference>
<feature type="domain" description="Ice-binding protein C-terminal" evidence="2">
    <location>
        <begin position="333"/>
        <end position="357"/>
    </location>
</feature>
<accession>A0ABT1GQU5</accession>
<feature type="signal peptide" evidence="1">
    <location>
        <begin position="1"/>
        <end position="21"/>
    </location>
</feature>
<evidence type="ECO:0000313" key="4">
    <source>
        <dbReference type="EMBL" id="MCP2011355.1"/>
    </source>
</evidence>
<dbReference type="InterPro" id="IPR026588">
    <property type="entry name" value="Choice_anch_A"/>
</dbReference>
<sequence>MIARTCIAIAAATLLSGTACAAPLTANQMLQQFNLVVSGNLTSTSHVDGRAYVDLNANGGDYVQHASDTPASAYAGLTVGGTLSGNVHVNGLGLVTGGDANGINVNTGSSYVGGSASGSSFNGDAWVAGTASSVNFNGGAHAGSYVNTNHNNVLAAPTGVMNSTLAASTSTNFGAVMTGLSSQLSALHATAGTAVTYSNNDSNVLLSGTAVNGVLVFDLTHEDSKIFSNKVTDISFNLGGASTVIFNTDDSNLSLYANFNQAQTLGSKLIWNFAGHDTSVTVGRTFGGQVLVADGTFSNVGGANVEGGVFARTLNQFGEIHLQSFSGSVPAAPVPEPETYAMLLAGLGLMGVMLRRRKQQG</sequence>
<dbReference type="NCBIfam" id="NF038126">
    <property type="entry name" value="PEP_CTERM_FxDxF"/>
    <property type="match status" value="1"/>
</dbReference>